<keyword evidence="2" id="KW-1003">Cell membrane</keyword>
<feature type="transmembrane region" description="Helical" evidence="6">
    <location>
        <begin position="44"/>
        <end position="70"/>
    </location>
</feature>
<name>A0ABT4XR87_9RHOB</name>
<dbReference type="InterPro" id="IPR024199">
    <property type="entry name" value="Uncharacterised_DsbB"/>
</dbReference>
<gene>
    <name evidence="7" type="ORF">PFY00_07025</name>
</gene>
<sequence>MTQQRWIMLAATGSAALMIGALAFQYIGEMPPCKLCYWQRYGHIGAIVAGVIAVFVPATLVILLGAAAVFSSAAVGLYHVGVELGQWEGPASCTSQSISGLTTEELIKQIEAAPLVRCDEIPWEMFGLSMAGWNMVIAFALTLVWLIALRKTAV</sequence>
<dbReference type="Pfam" id="PF02600">
    <property type="entry name" value="DsbB"/>
    <property type="match status" value="1"/>
</dbReference>
<dbReference type="PIRSF" id="PIRSF033913">
    <property type="entry name" value="S-S_format_DsbB"/>
    <property type="match status" value="1"/>
</dbReference>
<feature type="transmembrane region" description="Helical" evidence="6">
    <location>
        <begin position="131"/>
        <end position="149"/>
    </location>
</feature>
<keyword evidence="5 6" id="KW-0472">Membrane</keyword>
<evidence type="ECO:0000256" key="6">
    <source>
        <dbReference type="SAM" id="Phobius"/>
    </source>
</evidence>
<evidence type="ECO:0000256" key="5">
    <source>
        <dbReference type="ARBA" id="ARBA00023136"/>
    </source>
</evidence>
<dbReference type="InterPro" id="IPR023380">
    <property type="entry name" value="DsbB-like_sf"/>
</dbReference>
<keyword evidence="8" id="KW-1185">Reference proteome</keyword>
<comment type="subcellular location">
    <subcellularLocation>
        <location evidence="1">Cell membrane</location>
        <topology evidence="1">Multi-pass membrane protein</topology>
    </subcellularLocation>
</comment>
<evidence type="ECO:0000313" key="7">
    <source>
        <dbReference type="EMBL" id="MDA7424469.1"/>
    </source>
</evidence>
<evidence type="ECO:0000256" key="2">
    <source>
        <dbReference type="ARBA" id="ARBA00022475"/>
    </source>
</evidence>
<comment type="caution">
    <text evidence="7">The sequence shown here is derived from an EMBL/GenBank/DDBJ whole genome shotgun (WGS) entry which is preliminary data.</text>
</comment>
<proteinExistence type="predicted"/>
<keyword evidence="3 6" id="KW-0812">Transmembrane</keyword>
<organism evidence="7 8">
    <name type="scientific">Thalassococcus lentus</name>
    <dbReference type="NCBI Taxonomy" id="1210524"/>
    <lineage>
        <taxon>Bacteria</taxon>
        <taxon>Pseudomonadati</taxon>
        <taxon>Pseudomonadota</taxon>
        <taxon>Alphaproteobacteria</taxon>
        <taxon>Rhodobacterales</taxon>
        <taxon>Roseobacteraceae</taxon>
        <taxon>Thalassococcus</taxon>
    </lineage>
</organism>
<dbReference type="SUPFAM" id="SSF158442">
    <property type="entry name" value="DsbB-like"/>
    <property type="match status" value="1"/>
</dbReference>
<keyword evidence="4 6" id="KW-1133">Transmembrane helix</keyword>
<dbReference type="InterPro" id="IPR050183">
    <property type="entry name" value="DsbB"/>
</dbReference>
<evidence type="ECO:0000256" key="1">
    <source>
        <dbReference type="ARBA" id="ARBA00004651"/>
    </source>
</evidence>
<evidence type="ECO:0000256" key="3">
    <source>
        <dbReference type="ARBA" id="ARBA00022692"/>
    </source>
</evidence>
<dbReference type="PANTHER" id="PTHR36570:SF3">
    <property type="entry name" value="DISULFIDE BOND FORMATION PROTEIN B"/>
    <property type="match status" value="1"/>
</dbReference>
<dbReference type="RefSeq" id="WP_271431823.1">
    <property type="nucleotide sequence ID" value="NZ_JAQIOY010000002.1"/>
</dbReference>
<feature type="transmembrane region" description="Helical" evidence="6">
    <location>
        <begin position="6"/>
        <end position="24"/>
    </location>
</feature>
<dbReference type="InterPro" id="IPR003752">
    <property type="entry name" value="DiS_bond_form_DsbB/BdbC"/>
</dbReference>
<dbReference type="Gene3D" id="1.20.1550.10">
    <property type="entry name" value="DsbB-like"/>
    <property type="match status" value="1"/>
</dbReference>
<dbReference type="PANTHER" id="PTHR36570">
    <property type="entry name" value="DISULFIDE BOND FORMATION PROTEIN B"/>
    <property type="match status" value="1"/>
</dbReference>
<dbReference type="Proteomes" id="UP001210720">
    <property type="component" value="Unassembled WGS sequence"/>
</dbReference>
<evidence type="ECO:0000256" key="4">
    <source>
        <dbReference type="ARBA" id="ARBA00022989"/>
    </source>
</evidence>
<dbReference type="EMBL" id="JAQIOY010000002">
    <property type="protein sequence ID" value="MDA7424469.1"/>
    <property type="molecule type" value="Genomic_DNA"/>
</dbReference>
<evidence type="ECO:0000313" key="8">
    <source>
        <dbReference type="Proteomes" id="UP001210720"/>
    </source>
</evidence>
<reference evidence="7 8" key="1">
    <citation type="submission" date="2023-01" db="EMBL/GenBank/DDBJ databases">
        <title>Thalassococcus onchidii sp. nov., isolated from a marine invertebrate from the South China Sea.</title>
        <authorList>
            <person name="Xu S."/>
            <person name="Liu Z."/>
            <person name="Xu Y."/>
        </authorList>
    </citation>
    <scope>NUCLEOTIDE SEQUENCE [LARGE SCALE GENOMIC DNA]</scope>
    <source>
        <strain evidence="7 8">KCTC 32084</strain>
    </source>
</reference>
<accession>A0ABT4XR87</accession>
<protein>
    <submittedName>
        <fullName evidence="7">Disulfide bond formation protein B</fullName>
    </submittedName>
</protein>